<gene>
    <name evidence="2" type="ORF">RFI_16922</name>
</gene>
<organism evidence="2 3">
    <name type="scientific">Reticulomyxa filosa</name>
    <dbReference type="NCBI Taxonomy" id="46433"/>
    <lineage>
        <taxon>Eukaryota</taxon>
        <taxon>Sar</taxon>
        <taxon>Rhizaria</taxon>
        <taxon>Retaria</taxon>
        <taxon>Foraminifera</taxon>
        <taxon>Monothalamids</taxon>
        <taxon>Reticulomyxidae</taxon>
        <taxon>Reticulomyxa</taxon>
    </lineage>
</organism>
<accession>X6N1Z6</accession>
<evidence type="ECO:0000313" key="3">
    <source>
        <dbReference type="Proteomes" id="UP000023152"/>
    </source>
</evidence>
<dbReference type="Proteomes" id="UP000023152">
    <property type="component" value="Unassembled WGS sequence"/>
</dbReference>
<feature type="transmembrane region" description="Helical" evidence="1">
    <location>
        <begin position="273"/>
        <end position="297"/>
    </location>
</feature>
<proteinExistence type="predicted"/>
<keyword evidence="1" id="KW-0472">Membrane</keyword>
<evidence type="ECO:0000256" key="1">
    <source>
        <dbReference type="SAM" id="Phobius"/>
    </source>
</evidence>
<sequence>MTTNNSAPKMQRSVSMRSSGKELELIAQFHHFLDEAAENLNPRLSRHHTDGILLRKRESEKPPLQLTAVLSNQSSHGDSVMSNESVRPVLSPVSNESSVVASGRPRGYGFLEKKTKTETYSRNVPSFREHEETYMRVWQSVQKRAKFLMYFYNEVFGKELTFAFVFVLFCFALLCFDLLVLEGNKLSFFQFCNFLSLHTLDDGNFPIRLEGLKKLERRKLEGIAGIGSGGELMLSDGHLTMKNIERTDSGYVNVSTGEPAYVDEYRQLYRKHFFFFFFIFRFLYVYLFSPFLIPFFYLRFFYFIDINVNILPRFPIFIHFQSGRYWFGEAKL</sequence>
<keyword evidence="1" id="KW-0812">Transmembrane</keyword>
<comment type="caution">
    <text evidence="2">The sequence shown here is derived from an EMBL/GenBank/DDBJ whole genome shotgun (WGS) entry which is preliminary data.</text>
</comment>
<reference evidence="2 3" key="1">
    <citation type="journal article" date="2013" name="Curr. Biol.">
        <title>The Genome of the Foraminiferan Reticulomyxa filosa.</title>
        <authorList>
            <person name="Glockner G."/>
            <person name="Hulsmann N."/>
            <person name="Schleicher M."/>
            <person name="Noegel A.A."/>
            <person name="Eichinger L."/>
            <person name="Gallinger C."/>
            <person name="Pawlowski J."/>
            <person name="Sierra R."/>
            <person name="Euteneuer U."/>
            <person name="Pillet L."/>
            <person name="Moustafa A."/>
            <person name="Platzer M."/>
            <person name="Groth M."/>
            <person name="Szafranski K."/>
            <person name="Schliwa M."/>
        </authorList>
    </citation>
    <scope>NUCLEOTIDE SEQUENCE [LARGE SCALE GENOMIC DNA]</scope>
</reference>
<dbReference type="EMBL" id="ASPP01012754">
    <property type="protein sequence ID" value="ETO20295.1"/>
    <property type="molecule type" value="Genomic_DNA"/>
</dbReference>
<protein>
    <submittedName>
        <fullName evidence="2">Uncharacterized protein</fullName>
    </submittedName>
</protein>
<feature type="transmembrane region" description="Helical" evidence="1">
    <location>
        <begin position="160"/>
        <end position="181"/>
    </location>
</feature>
<keyword evidence="3" id="KW-1185">Reference proteome</keyword>
<dbReference type="AlphaFoldDB" id="X6N1Z6"/>
<keyword evidence="1" id="KW-1133">Transmembrane helix</keyword>
<evidence type="ECO:0000313" key="2">
    <source>
        <dbReference type="EMBL" id="ETO20295.1"/>
    </source>
</evidence>
<name>X6N1Z6_RETFI</name>